<evidence type="ECO:0000256" key="3">
    <source>
        <dbReference type="ARBA" id="ARBA00023163"/>
    </source>
</evidence>
<dbReference type="PRINTS" id="PR00032">
    <property type="entry name" value="HTHARAC"/>
</dbReference>
<dbReference type="GO" id="GO:0003700">
    <property type="term" value="F:DNA-binding transcription factor activity"/>
    <property type="evidence" value="ECO:0007669"/>
    <property type="project" value="InterPro"/>
</dbReference>
<keyword evidence="2" id="KW-0238">DNA-binding</keyword>
<evidence type="ECO:0000259" key="4">
    <source>
        <dbReference type="PROSITE" id="PS01124"/>
    </source>
</evidence>
<protein>
    <submittedName>
        <fullName evidence="5">AraC family transcriptional regulator</fullName>
    </submittedName>
</protein>
<accession>A0A132PNE6</accession>
<proteinExistence type="predicted"/>
<dbReference type="SUPFAM" id="SSF46689">
    <property type="entry name" value="Homeodomain-like"/>
    <property type="match status" value="2"/>
</dbReference>
<sequence length="293" mass="32673">MKFAQAGSELLLMARSVWDGKRPRTPRTMLSNTGFTAGGVDFRFVSERIAAPTDWCFEEPHHVVVVHRGGRMQSMEIEFERGPSGRTVPQVGDVWVIPAGHRYAALAQGNTVHFCELRIPTALLGDRELMPRIRHRDPLVHQLIERMGSAVGRTDVFARLFTESLAETLRLHLTDQFAVLRATRSAGLSRAARSRLIEYLDDSLDSEITLTTLAELTDMTVADFTKAFTAAFNTTPYQFVLDRRIARAKTMLATTTVSITDISTAVGFSTPSHFATTFKNRVGVTPSDYRRNA</sequence>
<dbReference type="PATRIC" id="fig|59750.3.peg.6880"/>
<dbReference type="InterPro" id="IPR020449">
    <property type="entry name" value="Tscrpt_reg_AraC-type_HTH"/>
</dbReference>
<keyword evidence="1" id="KW-0805">Transcription regulation</keyword>
<keyword evidence="6" id="KW-1185">Reference proteome</keyword>
<dbReference type="InterPro" id="IPR018060">
    <property type="entry name" value="HTH_AraC"/>
</dbReference>
<dbReference type="PROSITE" id="PS00041">
    <property type="entry name" value="HTH_ARAC_FAMILY_1"/>
    <property type="match status" value="1"/>
</dbReference>
<dbReference type="InterPro" id="IPR050204">
    <property type="entry name" value="AraC_XylS_family_regulators"/>
</dbReference>
<evidence type="ECO:0000313" key="6">
    <source>
        <dbReference type="Proteomes" id="UP000070612"/>
    </source>
</evidence>
<keyword evidence="3" id="KW-0804">Transcription</keyword>
<dbReference type="Gene3D" id="1.10.10.60">
    <property type="entry name" value="Homeodomain-like"/>
    <property type="match status" value="1"/>
</dbReference>
<dbReference type="Pfam" id="PF12833">
    <property type="entry name" value="HTH_18"/>
    <property type="match status" value="1"/>
</dbReference>
<comment type="caution">
    <text evidence="5">The sequence shown here is derived from an EMBL/GenBank/DDBJ whole genome shotgun (WGS) entry which is preliminary data.</text>
</comment>
<dbReference type="PANTHER" id="PTHR46796">
    <property type="entry name" value="HTH-TYPE TRANSCRIPTIONAL ACTIVATOR RHAS-RELATED"/>
    <property type="match status" value="1"/>
</dbReference>
<dbReference type="AlphaFoldDB" id="A0A132PNE6"/>
<dbReference type="Proteomes" id="UP000070612">
    <property type="component" value="Unassembled WGS sequence"/>
</dbReference>
<dbReference type="PROSITE" id="PS01124">
    <property type="entry name" value="HTH_ARAC_FAMILY_2"/>
    <property type="match status" value="1"/>
</dbReference>
<evidence type="ECO:0000256" key="2">
    <source>
        <dbReference type="ARBA" id="ARBA00023125"/>
    </source>
</evidence>
<dbReference type="InterPro" id="IPR018062">
    <property type="entry name" value="HTH_AraC-typ_CS"/>
</dbReference>
<reference evidence="5 6" key="1">
    <citation type="submission" date="2015-07" db="EMBL/GenBank/DDBJ databases">
        <title>A draft genome sequence of Mycobacterium wolinskyi.</title>
        <authorList>
            <person name="de Man T.J."/>
            <person name="Perry K.A."/>
            <person name="Coulliette A.D."/>
            <person name="Jensen B."/>
            <person name="Toney N.C."/>
            <person name="Limbago B.M."/>
            <person name="Noble-Wang J."/>
        </authorList>
    </citation>
    <scope>NUCLEOTIDE SEQUENCE [LARGE SCALE GENOMIC DNA]</scope>
    <source>
        <strain evidence="5 6">CDC_01</strain>
    </source>
</reference>
<name>A0A132PNE6_9MYCO</name>
<gene>
    <name evidence="5" type="ORF">AFM11_13920</name>
</gene>
<dbReference type="InterPro" id="IPR009057">
    <property type="entry name" value="Homeodomain-like_sf"/>
</dbReference>
<dbReference type="PANTHER" id="PTHR46796:SF6">
    <property type="entry name" value="ARAC SUBFAMILY"/>
    <property type="match status" value="1"/>
</dbReference>
<evidence type="ECO:0000256" key="1">
    <source>
        <dbReference type="ARBA" id="ARBA00023015"/>
    </source>
</evidence>
<evidence type="ECO:0000313" key="5">
    <source>
        <dbReference type="EMBL" id="KWX23850.1"/>
    </source>
</evidence>
<dbReference type="GO" id="GO:0043565">
    <property type="term" value="F:sequence-specific DNA binding"/>
    <property type="evidence" value="ECO:0007669"/>
    <property type="project" value="InterPro"/>
</dbReference>
<feature type="domain" description="HTH araC/xylS-type" evidence="4">
    <location>
        <begin position="194"/>
        <end position="292"/>
    </location>
</feature>
<dbReference type="EMBL" id="LGTW01000007">
    <property type="protein sequence ID" value="KWX23850.1"/>
    <property type="molecule type" value="Genomic_DNA"/>
</dbReference>
<organism evidence="5 6">
    <name type="scientific">Mycolicibacterium wolinskyi</name>
    <dbReference type="NCBI Taxonomy" id="59750"/>
    <lineage>
        <taxon>Bacteria</taxon>
        <taxon>Bacillati</taxon>
        <taxon>Actinomycetota</taxon>
        <taxon>Actinomycetes</taxon>
        <taxon>Mycobacteriales</taxon>
        <taxon>Mycobacteriaceae</taxon>
        <taxon>Mycolicibacterium</taxon>
    </lineage>
</organism>
<dbReference type="SMART" id="SM00342">
    <property type="entry name" value="HTH_ARAC"/>
    <property type="match status" value="1"/>
</dbReference>
<dbReference type="STRING" id="59750.AWC31_29805"/>